<dbReference type="EC" id="6.3.4.13" evidence="2 10"/>
<evidence type="ECO:0000259" key="12">
    <source>
        <dbReference type="PROSITE" id="PS50975"/>
    </source>
</evidence>
<dbReference type="GO" id="GO:0046872">
    <property type="term" value="F:metal ion binding"/>
    <property type="evidence" value="ECO:0007669"/>
    <property type="project" value="InterPro"/>
</dbReference>
<dbReference type="GO" id="GO:0005524">
    <property type="term" value="F:ATP binding"/>
    <property type="evidence" value="ECO:0007669"/>
    <property type="project" value="UniProtKB-UniRule"/>
</dbReference>
<dbReference type="SMART" id="SM01209">
    <property type="entry name" value="GARS_A"/>
    <property type="match status" value="1"/>
</dbReference>
<evidence type="ECO:0000256" key="5">
    <source>
        <dbReference type="ARBA" id="ARBA00022755"/>
    </source>
</evidence>
<reference evidence="13 14" key="1">
    <citation type="submission" date="2016-10" db="EMBL/GenBank/DDBJ databases">
        <authorList>
            <person name="de Groot N.N."/>
        </authorList>
    </citation>
    <scope>NUCLEOTIDE SEQUENCE [LARGE SCALE GENOMIC DNA]</scope>
    <source>
        <strain evidence="13 14">GAS232</strain>
    </source>
</reference>
<dbReference type="SMART" id="SM01210">
    <property type="entry name" value="GARS_C"/>
    <property type="match status" value="1"/>
</dbReference>
<dbReference type="NCBIfam" id="TIGR00877">
    <property type="entry name" value="purD"/>
    <property type="match status" value="1"/>
</dbReference>
<feature type="domain" description="ATP-grasp" evidence="12">
    <location>
        <begin position="107"/>
        <end position="307"/>
    </location>
</feature>
<dbReference type="Pfam" id="PF02843">
    <property type="entry name" value="GARS_C"/>
    <property type="match status" value="1"/>
</dbReference>
<evidence type="ECO:0000256" key="3">
    <source>
        <dbReference type="ARBA" id="ARBA00022598"/>
    </source>
</evidence>
<proteinExistence type="inferred from homology"/>
<dbReference type="Gene3D" id="3.30.470.20">
    <property type="entry name" value="ATP-grasp fold, B domain"/>
    <property type="match status" value="1"/>
</dbReference>
<dbReference type="Gene3D" id="3.30.1490.20">
    <property type="entry name" value="ATP-grasp fold, A domain"/>
    <property type="match status" value="1"/>
</dbReference>
<dbReference type="Pfam" id="PF01071">
    <property type="entry name" value="GARS_A"/>
    <property type="match status" value="1"/>
</dbReference>
<dbReference type="AlphaFoldDB" id="A0A1G7N596"/>
<dbReference type="Proteomes" id="UP000182427">
    <property type="component" value="Chromosome I"/>
</dbReference>
<dbReference type="GO" id="GO:0009113">
    <property type="term" value="P:purine nucleobase biosynthetic process"/>
    <property type="evidence" value="ECO:0007669"/>
    <property type="project" value="InterPro"/>
</dbReference>
<dbReference type="InterPro" id="IPR020560">
    <property type="entry name" value="PRibGlycinamide_synth_C-dom"/>
</dbReference>
<dbReference type="InterPro" id="IPR020561">
    <property type="entry name" value="PRibGlycinamid_synth_ATP-grasp"/>
</dbReference>
<dbReference type="PANTHER" id="PTHR43472:SF1">
    <property type="entry name" value="PHOSPHORIBOSYLAMINE--GLYCINE LIGASE, CHLOROPLASTIC"/>
    <property type="match status" value="1"/>
</dbReference>
<dbReference type="EMBL" id="LT629690">
    <property type="protein sequence ID" value="SDF69213.1"/>
    <property type="molecule type" value="Genomic_DNA"/>
</dbReference>
<dbReference type="GO" id="GO:0006189">
    <property type="term" value="P:'de novo' IMP biosynthetic process"/>
    <property type="evidence" value="ECO:0007669"/>
    <property type="project" value="UniProtKB-UniRule"/>
</dbReference>
<dbReference type="InterPro" id="IPR020562">
    <property type="entry name" value="PRibGlycinamide_synth_N"/>
</dbReference>
<keyword evidence="5 10" id="KW-0658">Purine biosynthesis</keyword>
<comment type="pathway">
    <text evidence="1 10">Purine metabolism; IMP biosynthesis via de novo pathway; N(1)-(5-phospho-D-ribosyl)glycinamide from 5-phospho-alpha-D-ribose 1-diphosphate: step 2/2.</text>
</comment>
<dbReference type="InterPro" id="IPR013815">
    <property type="entry name" value="ATP_grasp_subdomain_1"/>
</dbReference>
<keyword evidence="4 11" id="KW-0547">Nucleotide-binding</keyword>
<name>A0A1G7N596_9BACT</name>
<evidence type="ECO:0000256" key="6">
    <source>
        <dbReference type="ARBA" id="ARBA00022840"/>
    </source>
</evidence>
<evidence type="ECO:0000256" key="11">
    <source>
        <dbReference type="PROSITE-ProRule" id="PRU00409"/>
    </source>
</evidence>
<dbReference type="Gene3D" id="3.40.50.20">
    <property type="match status" value="1"/>
</dbReference>
<dbReference type="Gene3D" id="3.90.600.10">
    <property type="entry name" value="Phosphoribosylglycinamide synthetase, C-terminal domain"/>
    <property type="match status" value="1"/>
</dbReference>
<dbReference type="PANTHER" id="PTHR43472">
    <property type="entry name" value="PHOSPHORIBOSYLAMINE--GLYCINE LIGASE"/>
    <property type="match status" value="1"/>
</dbReference>
<evidence type="ECO:0000256" key="2">
    <source>
        <dbReference type="ARBA" id="ARBA00013255"/>
    </source>
</evidence>
<sequence length="418" mass="44208">MKVLVIGAGGREHAICWALRKSARVNELVCAPGNAGIETIAKCLPVKQDDVADMLRVTDAVQPDVVVIGPEVPLAAGIVDALHERGIRVFGPTQAAAQLESSKAFTKDFLQRHNIPTARYVTVHTLEEAQTALPEFSLPVVLKADGLAAGKGVIIATTSAEADAAVQELLPMNGSLVIEEFLTGDELSVFALCDGTHATIIAAAQDHKRIGEGDTGPNTGGMGAYSTDLLLPDDLKTWVLENVAQPTVDGMKLEGYPFRGILFIGLMMTPNGPKVLEFNTRWGDPETEAILLRLETDFLDLVDASIDGTADKLDIRLKPGAAISVILASAGYPASAEKGVVIHGLDVPPPASVEVFHAGTARNEAGEVVTAGGRVLAIAAEAENLRRAAGKAYDAVSAISFKGMQMRRDIGWRALNRE</sequence>
<dbReference type="SUPFAM" id="SSF56059">
    <property type="entry name" value="Glutathione synthetase ATP-binding domain-like"/>
    <property type="match status" value="1"/>
</dbReference>
<dbReference type="RefSeq" id="WP_083345865.1">
    <property type="nucleotide sequence ID" value="NZ_LT629690.1"/>
</dbReference>
<dbReference type="InterPro" id="IPR011054">
    <property type="entry name" value="Rudment_hybrid_motif"/>
</dbReference>
<evidence type="ECO:0000313" key="13">
    <source>
        <dbReference type="EMBL" id="SDF69213.1"/>
    </source>
</evidence>
<dbReference type="PROSITE" id="PS50975">
    <property type="entry name" value="ATP_GRASP"/>
    <property type="match status" value="1"/>
</dbReference>
<protein>
    <recommendedName>
        <fullName evidence="2 10">Phosphoribosylamine--glycine ligase</fullName>
        <ecNumber evidence="2 10">6.3.4.13</ecNumber>
    </recommendedName>
    <alternativeName>
        <fullName evidence="10">GARS</fullName>
    </alternativeName>
    <alternativeName>
        <fullName evidence="8 10">Glycinamide ribonucleotide synthetase</fullName>
    </alternativeName>
    <alternativeName>
        <fullName evidence="9 10">Phosphoribosylglycinamide synthetase</fullName>
    </alternativeName>
</protein>
<evidence type="ECO:0000256" key="1">
    <source>
        <dbReference type="ARBA" id="ARBA00005174"/>
    </source>
</evidence>
<evidence type="ECO:0000313" key="14">
    <source>
        <dbReference type="Proteomes" id="UP000182427"/>
    </source>
</evidence>
<dbReference type="Pfam" id="PF02844">
    <property type="entry name" value="GARS_N"/>
    <property type="match status" value="1"/>
</dbReference>
<dbReference type="SUPFAM" id="SSF51246">
    <property type="entry name" value="Rudiment single hybrid motif"/>
    <property type="match status" value="1"/>
</dbReference>
<dbReference type="HAMAP" id="MF_00138">
    <property type="entry name" value="GARS"/>
    <property type="match status" value="1"/>
</dbReference>
<evidence type="ECO:0000256" key="8">
    <source>
        <dbReference type="ARBA" id="ARBA00042242"/>
    </source>
</evidence>
<dbReference type="GO" id="GO:0004637">
    <property type="term" value="F:phosphoribosylamine-glycine ligase activity"/>
    <property type="evidence" value="ECO:0007669"/>
    <property type="project" value="UniProtKB-UniRule"/>
</dbReference>
<dbReference type="InterPro" id="IPR011761">
    <property type="entry name" value="ATP-grasp"/>
</dbReference>
<keyword evidence="14" id="KW-1185">Reference proteome</keyword>
<dbReference type="InterPro" id="IPR016185">
    <property type="entry name" value="PreATP-grasp_dom_sf"/>
</dbReference>
<dbReference type="InterPro" id="IPR037123">
    <property type="entry name" value="PRibGlycinamide_synth_C_sf"/>
</dbReference>
<dbReference type="InterPro" id="IPR000115">
    <property type="entry name" value="PRibGlycinamide_synth"/>
</dbReference>
<comment type="similarity">
    <text evidence="7 10">Belongs to the GARS family.</text>
</comment>
<keyword evidence="3 10" id="KW-0436">Ligase</keyword>
<dbReference type="OrthoDB" id="9807240at2"/>
<gene>
    <name evidence="10" type="primary">purD</name>
    <name evidence="13" type="ORF">SAMN05444167_3015</name>
</gene>
<dbReference type="FunFam" id="3.90.600.10:FF:000001">
    <property type="entry name" value="Trifunctional purine biosynthetic protein adenosine-3"/>
    <property type="match status" value="1"/>
</dbReference>
<comment type="catalytic activity">
    <reaction evidence="10">
        <text>5-phospho-beta-D-ribosylamine + glycine + ATP = N(1)-(5-phospho-beta-D-ribosyl)glycinamide + ADP + phosphate + H(+)</text>
        <dbReference type="Rhea" id="RHEA:17453"/>
        <dbReference type="ChEBI" id="CHEBI:15378"/>
        <dbReference type="ChEBI" id="CHEBI:30616"/>
        <dbReference type="ChEBI" id="CHEBI:43474"/>
        <dbReference type="ChEBI" id="CHEBI:57305"/>
        <dbReference type="ChEBI" id="CHEBI:58681"/>
        <dbReference type="ChEBI" id="CHEBI:143788"/>
        <dbReference type="ChEBI" id="CHEBI:456216"/>
        <dbReference type="EC" id="6.3.4.13"/>
    </reaction>
</comment>
<dbReference type="UniPathway" id="UPA00074">
    <property type="reaction ID" value="UER00125"/>
</dbReference>
<evidence type="ECO:0000256" key="9">
    <source>
        <dbReference type="ARBA" id="ARBA00042864"/>
    </source>
</evidence>
<organism evidence="13 14">
    <name type="scientific">Terriglobus roseus</name>
    <dbReference type="NCBI Taxonomy" id="392734"/>
    <lineage>
        <taxon>Bacteria</taxon>
        <taxon>Pseudomonadati</taxon>
        <taxon>Acidobacteriota</taxon>
        <taxon>Terriglobia</taxon>
        <taxon>Terriglobales</taxon>
        <taxon>Acidobacteriaceae</taxon>
        <taxon>Terriglobus</taxon>
    </lineage>
</organism>
<accession>A0A1G7N596</accession>
<evidence type="ECO:0000256" key="10">
    <source>
        <dbReference type="HAMAP-Rule" id="MF_00138"/>
    </source>
</evidence>
<keyword evidence="6 11" id="KW-0067">ATP-binding</keyword>
<evidence type="ECO:0000256" key="4">
    <source>
        <dbReference type="ARBA" id="ARBA00022741"/>
    </source>
</evidence>
<dbReference type="SUPFAM" id="SSF52440">
    <property type="entry name" value="PreATP-grasp domain"/>
    <property type="match status" value="1"/>
</dbReference>
<evidence type="ECO:0000256" key="7">
    <source>
        <dbReference type="ARBA" id="ARBA00038345"/>
    </source>
</evidence>